<keyword evidence="2" id="KW-1185">Reference proteome</keyword>
<sequence>MALDLTRLEQLPGAADANLEALTRAVVSRRYGKLGALRERRNQPGVEFYLRVEHRGELGDAGRVWGWSCKWFVLNNKNEFFAKQRTLIEESLAKAIENVDGLTDFVLCLPMRPAKNDEQWINDLGKAAGVTTRLWASENFDEQLAGHDELRSTFFGELVLTPNVLAKVHERSVAPVKARWEPSLHTSNHVEQRIDRALLRPASFEALDEQVRIVATRAAALRDSLGEIDDEVARATAGAVADDLEQFVDALAAIVDAGKSRRPIEALERIVDQRPPATTPRVLRSVVLSLRKRALSAAPAATGIGANIRDILEWLEDAKTNAQAPLTAIVAAAGQGKTHLAAQLTAAVGEPTSGVFIPGGWLRVGGTLDDLARRVPGTRVERFEDLLEALNSAGIRSNSRIPVVIGVRASIVRLAGSATRPVPRRRIQPYVARNAAQLHPVRLRIRRNQPPRRRTGNRGSLLPHLRSYFVRAGDGRRRSERRGVRQHLRY</sequence>
<name>A0A941EDY5_9ACTN</name>
<dbReference type="EMBL" id="JAGSOH010000068">
    <property type="protein sequence ID" value="MBR7828878.1"/>
    <property type="molecule type" value="Genomic_DNA"/>
</dbReference>
<proteinExistence type="predicted"/>
<evidence type="ECO:0000313" key="2">
    <source>
        <dbReference type="Proteomes" id="UP000676325"/>
    </source>
</evidence>
<gene>
    <name evidence="1" type="ORF">KDK95_21390</name>
</gene>
<comment type="caution">
    <text evidence="1">The sequence shown here is derived from an EMBL/GenBank/DDBJ whole genome shotgun (WGS) entry which is preliminary data.</text>
</comment>
<dbReference type="RefSeq" id="WP_212520013.1">
    <property type="nucleotide sequence ID" value="NZ_JAGSOH010000068.1"/>
</dbReference>
<dbReference type="Proteomes" id="UP000676325">
    <property type="component" value="Unassembled WGS sequence"/>
</dbReference>
<organism evidence="1 2">
    <name type="scientific">Actinospica acidithermotolerans</name>
    <dbReference type="NCBI Taxonomy" id="2828514"/>
    <lineage>
        <taxon>Bacteria</taxon>
        <taxon>Bacillati</taxon>
        <taxon>Actinomycetota</taxon>
        <taxon>Actinomycetes</taxon>
        <taxon>Catenulisporales</taxon>
        <taxon>Actinospicaceae</taxon>
        <taxon>Actinospica</taxon>
    </lineage>
</organism>
<reference evidence="1" key="1">
    <citation type="submission" date="2021-04" db="EMBL/GenBank/DDBJ databases">
        <title>Genome based classification of Actinospica acidithermotolerans sp. nov., an actinobacterium isolated from an Indonesian hot spring.</title>
        <authorList>
            <person name="Kusuma A.B."/>
            <person name="Putra K.E."/>
            <person name="Nafisah S."/>
            <person name="Loh J."/>
            <person name="Nouioui I."/>
            <person name="Goodfellow M."/>
        </authorList>
    </citation>
    <scope>NUCLEOTIDE SEQUENCE</scope>
    <source>
        <strain evidence="1">MGRD01-02</strain>
    </source>
</reference>
<dbReference type="AlphaFoldDB" id="A0A941EDY5"/>
<protein>
    <submittedName>
        <fullName evidence="1">Uncharacterized protein</fullName>
    </submittedName>
</protein>
<accession>A0A941EDY5</accession>
<evidence type="ECO:0000313" key="1">
    <source>
        <dbReference type="EMBL" id="MBR7828878.1"/>
    </source>
</evidence>